<dbReference type="InterPro" id="IPR003825">
    <property type="entry name" value="Colicin-V_CvpA"/>
</dbReference>
<dbReference type="Pfam" id="PF02674">
    <property type="entry name" value="Colicin_V"/>
    <property type="match status" value="1"/>
</dbReference>
<dbReference type="PANTHER" id="PTHR37306:SF1">
    <property type="entry name" value="COLICIN V PRODUCTION PROTEIN"/>
    <property type="match status" value="1"/>
</dbReference>
<dbReference type="EMBL" id="BAABGX010000002">
    <property type="protein sequence ID" value="GAA4307439.1"/>
    <property type="molecule type" value="Genomic_DNA"/>
</dbReference>
<evidence type="ECO:0000256" key="2">
    <source>
        <dbReference type="ARBA" id="ARBA00022692"/>
    </source>
</evidence>
<reference evidence="7" key="1">
    <citation type="journal article" date="2019" name="Int. J. Syst. Evol. Microbiol.">
        <title>The Global Catalogue of Microorganisms (GCM) 10K type strain sequencing project: providing services to taxonomists for standard genome sequencing and annotation.</title>
        <authorList>
            <consortium name="The Broad Institute Genomics Platform"/>
            <consortium name="The Broad Institute Genome Sequencing Center for Infectious Disease"/>
            <person name="Wu L."/>
            <person name="Ma J."/>
        </authorList>
    </citation>
    <scope>NUCLEOTIDE SEQUENCE [LARGE SCALE GENOMIC DNA]</scope>
    <source>
        <strain evidence="7">JCM 17917</strain>
    </source>
</reference>
<evidence type="ECO:0008006" key="8">
    <source>
        <dbReference type="Google" id="ProtNLM"/>
    </source>
</evidence>
<evidence type="ECO:0000256" key="1">
    <source>
        <dbReference type="ARBA" id="ARBA00004141"/>
    </source>
</evidence>
<protein>
    <recommendedName>
        <fullName evidence="8">Membrane protein required for colicin V production</fullName>
    </recommendedName>
</protein>
<evidence type="ECO:0000313" key="7">
    <source>
        <dbReference type="Proteomes" id="UP001501844"/>
    </source>
</evidence>
<comment type="caution">
    <text evidence="6">The sequence shown here is derived from an EMBL/GenBank/DDBJ whole genome shotgun (WGS) entry which is preliminary data.</text>
</comment>
<dbReference type="PANTHER" id="PTHR37306">
    <property type="entry name" value="COLICIN V PRODUCTION PROTEIN"/>
    <property type="match status" value="1"/>
</dbReference>
<evidence type="ECO:0000256" key="5">
    <source>
        <dbReference type="SAM" id="Phobius"/>
    </source>
</evidence>
<evidence type="ECO:0000256" key="3">
    <source>
        <dbReference type="ARBA" id="ARBA00022989"/>
    </source>
</evidence>
<keyword evidence="2 5" id="KW-0812">Transmembrane</keyword>
<name>A0ABP8FMW4_9BACT</name>
<evidence type="ECO:0000313" key="6">
    <source>
        <dbReference type="EMBL" id="GAA4307439.1"/>
    </source>
</evidence>
<comment type="subcellular location">
    <subcellularLocation>
        <location evidence="1">Membrane</location>
        <topology evidence="1">Multi-pass membrane protein</topology>
    </subcellularLocation>
</comment>
<feature type="transmembrane region" description="Helical" evidence="5">
    <location>
        <begin position="98"/>
        <end position="122"/>
    </location>
</feature>
<feature type="transmembrane region" description="Helical" evidence="5">
    <location>
        <begin position="24"/>
        <end position="45"/>
    </location>
</feature>
<proteinExistence type="predicted"/>
<keyword evidence="7" id="KW-1185">Reference proteome</keyword>
<evidence type="ECO:0000256" key="4">
    <source>
        <dbReference type="ARBA" id="ARBA00023136"/>
    </source>
</evidence>
<organism evidence="6 7">
    <name type="scientific">Nibribacter koreensis</name>
    <dbReference type="NCBI Taxonomy" id="1084519"/>
    <lineage>
        <taxon>Bacteria</taxon>
        <taxon>Pseudomonadati</taxon>
        <taxon>Bacteroidota</taxon>
        <taxon>Cytophagia</taxon>
        <taxon>Cytophagales</taxon>
        <taxon>Hymenobacteraceae</taxon>
        <taxon>Nibribacter</taxon>
    </lineage>
</organism>
<dbReference type="Proteomes" id="UP001501844">
    <property type="component" value="Unassembled WGS sequence"/>
</dbReference>
<keyword evidence="4 5" id="KW-0472">Membrane</keyword>
<accession>A0ABP8FMW4</accession>
<gene>
    <name evidence="6" type="ORF">GCM10023183_23350</name>
</gene>
<sequence length="169" mass="18281">MSTFDMFLLLPVAYGAIRGLWKGLILEVASLAALVIIIVFGVKLVNMASPTINEWLGDSAGFLPFLPYLLVFIAIGFAVRFIGLLLKKTVNLTPLGLLDKLGGAFFGALKWGFAVCLLVYFANNAGLDTAFATVKESTLYPFYVEAAPSAWAFVQWVIPVGRDALTALQ</sequence>
<keyword evidence="3 5" id="KW-1133">Transmembrane helix</keyword>
<feature type="transmembrane region" description="Helical" evidence="5">
    <location>
        <begin position="65"/>
        <end position="86"/>
    </location>
</feature>